<proteinExistence type="predicted"/>
<protein>
    <submittedName>
        <fullName evidence="1">Uncharacterized protein</fullName>
    </submittedName>
</protein>
<name>A0AAW2BI45_9ROSI</name>
<organism evidence="1 2">
    <name type="scientific">Lithocarpus litseifolius</name>
    <dbReference type="NCBI Taxonomy" id="425828"/>
    <lineage>
        <taxon>Eukaryota</taxon>
        <taxon>Viridiplantae</taxon>
        <taxon>Streptophyta</taxon>
        <taxon>Embryophyta</taxon>
        <taxon>Tracheophyta</taxon>
        <taxon>Spermatophyta</taxon>
        <taxon>Magnoliopsida</taxon>
        <taxon>eudicotyledons</taxon>
        <taxon>Gunneridae</taxon>
        <taxon>Pentapetalae</taxon>
        <taxon>rosids</taxon>
        <taxon>fabids</taxon>
        <taxon>Fagales</taxon>
        <taxon>Fagaceae</taxon>
        <taxon>Lithocarpus</taxon>
    </lineage>
</organism>
<dbReference type="Proteomes" id="UP001459277">
    <property type="component" value="Unassembled WGS sequence"/>
</dbReference>
<comment type="caution">
    <text evidence="1">The sequence shown here is derived from an EMBL/GenBank/DDBJ whole genome shotgun (WGS) entry which is preliminary data.</text>
</comment>
<evidence type="ECO:0000313" key="2">
    <source>
        <dbReference type="Proteomes" id="UP001459277"/>
    </source>
</evidence>
<evidence type="ECO:0000313" key="1">
    <source>
        <dbReference type="EMBL" id="KAK9985068.1"/>
    </source>
</evidence>
<reference evidence="1 2" key="1">
    <citation type="submission" date="2024-01" db="EMBL/GenBank/DDBJ databases">
        <title>A telomere-to-telomere, gap-free genome of sweet tea (Lithocarpus litseifolius).</title>
        <authorList>
            <person name="Zhou J."/>
        </authorList>
    </citation>
    <scope>NUCLEOTIDE SEQUENCE [LARGE SCALE GENOMIC DNA]</scope>
    <source>
        <strain evidence="1">Zhou-2022a</strain>
        <tissue evidence="1">Leaf</tissue>
    </source>
</reference>
<dbReference type="AlphaFoldDB" id="A0AAW2BI45"/>
<gene>
    <name evidence="1" type="ORF">SO802_034593</name>
</gene>
<dbReference type="EMBL" id="JAZDWU010000012">
    <property type="protein sequence ID" value="KAK9985068.1"/>
    <property type="molecule type" value="Genomic_DNA"/>
</dbReference>
<keyword evidence="2" id="KW-1185">Reference proteome</keyword>
<sequence>MLVLHPDIGSDFEVEIGGDAAETRGVISGEFKGEIEWWRSLIRRWHEVLDLVQGSEDETLVWIGGEEDRMRE</sequence>
<accession>A0AAW2BI45</accession>